<evidence type="ECO:0000313" key="7">
    <source>
        <dbReference type="EMBL" id="OBR35174.1"/>
    </source>
</evidence>
<dbReference type="InterPro" id="IPR000917">
    <property type="entry name" value="Sulfatase_N"/>
</dbReference>
<keyword evidence="8" id="KW-1185">Reference proteome</keyword>
<gene>
    <name evidence="7" type="ORF">A9200_11410</name>
</gene>
<keyword evidence="5" id="KW-0812">Transmembrane</keyword>
<dbReference type="PANTHER" id="PTHR42693:SF33">
    <property type="entry name" value="ARYLSULFATASE"/>
    <property type="match status" value="1"/>
</dbReference>
<comment type="caution">
    <text evidence="7">The sequence shown here is derived from an EMBL/GenBank/DDBJ whole genome shotgun (WGS) entry which is preliminary data.</text>
</comment>
<dbReference type="InterPro" id="IPR050738">
    <property type="entry name" value="Sulfatase"/>
</dbReference>
<organism evidence="7 8">
    <name type="scientific">Maribacter hydrothermalis</name>
    <dbReference type="NCBI Taxonomy" id="1836467"/>
    <lineage>
        <taxon>Bacteria</taxon>
        <taxon>Pseudomonadati</taxon>
        <taxon>Bacteroidota</taxon>
        <taxon>Flavobacteriia</taxon>
        <taxon>Flavobacteriales</taxon>
        <taxon>Flavobacteriaceae</taxon>
        <taxon>Maribacter</taxon>
    </lineage>
</organism>
<dbReference type="InterPro" id="IPR024607">
    <property type="entry name" value="Sulfatase_CS"/>
</dbReference>
<name>A0A1B7YXP5_9FLAO</name>
<comment type="similarity">
    <text evidence="1">Belongs to the sulfatase family.</text>
</comment>
<dbReference type="OrthoDB" id="9766107at2"/>
<feature type="transmembrane region" description="Helical" evidence="5">
    <location>
        <begin position="21"/>
        <end position="40"/>
    </location>
</feature>
<reference evidence="8" key="1">
    <citation type="submission" date="2016-06" db="EMBL/GenBank/DDBJ databases">
        <authorList>
            <person name="Zhan P."/>
        </authorList>
    </citation>
    <scope>NUCLEOTIDE SEQUENCE [LARGE SCALE GENOMIC DNA]</scope>
    <source>
        <strain evidence="8">T28</strain>
    </source>
</reference>
<keyword evidence="5" id="KW-1133">Transmembrane helix</keyword>
<dbReference type="Proteomes" id="UP000092164">
    <property type="component" value="Unassembled WGS sequence"/>
</dbReference>
<dbReference type="PANTHER" id="PTHR42693">
    <property type="entry name" value="ARYLSULFATASE FAMILY MEMBER"/>
    <property type="match status" value="1"/>
</dbReference>
<dbReference type="Pfam" id="PF00884">
    <property type="entry name" value="Sulfatase"/>
    <property type="match status" value="1"/>
</dbReference>
<keyword evidence="3" id="KW-0378">Hydrolase</keyword>
<evidence type="ECO:0000256" key="3">
    <source>
        <dbReference type="ARBA" id="ARBA00022801"/>
    </source>
</evidence>
<evidence type="ECO:0000256" key="2">
    <source>
        <dbReference type="ARBA" id="ARBA00022723"/>
    </source>
</evidence>
<dbReference type="SUPFAM" id="SSF53649">
    <property type="entry name" value="Alkaline phosphatase-like"/>
    <property type="match status" value="1"/>
</dbReference>
<feature type="domain" description="Sulfatase N-terminal" evidence="6">
    <location>
        <begin position="71"/>
        <end position="399"/>
    </location>
</feature>
<evidence type="ECO:0000256" key="1">
    <source>
        <dbReference type="ARBA" id="ARBA00008779"/>
    </source>
</evidence>
<dbReference type="EMBL" id="LZFP01000052">
    <property type="protein sequence ID" value="OBR35174.1"/>
    <property type="molecule type" value="Genomic_DNA"/>
</dbReference>
<dbReference type="Gene3D" id="3.30.1120.10">
    <property type="match status" value="1"/>
</dbReference>
<evidence type="ECO:0000256" key="4">
    <source>
        <dbReference type="ARBA" id="ARBA00022837"/>
    </source>
</evidence>
<dbReference type="PROSITE" id="PS00523">
    <property type="entry name" value="SULFATASE_1"/>
    <property type="match status" value="1"/>
</dbReference>
<keyword evidence="4" id="KW-0106">Calcium</keyword>
<evidence type="ECO:0000313" key="8">
    <source>
        <dbReference type="Proteomes" id="UP000092164"/>
    </source>
</evidence>
<sequence>MKKIWHTIKKITKMISRIFGYLFLSLIIIVLLAAFVWYPIKVASYTPTPPEHLAQKTTYLESINVENTEKPNVIIILFDDLGYGDLSSYGNKLIKTPAMDSVAKHGVRFTNFYSSSPVCTPSRAGLLTGRLPIRARAGDHVYFPEGHTIGNFRKVRGSANELPKDEILLPEVFKSAGYKTSMLGKWHLGDIDGHLPNDFGFDEYYGVRYSNDMLPLHIYRNATIEEEDKTELVSGSKSHTDEQDPIKITGLDQTQLTEKYTREAVKFINNNKDEPFFLYFSHSFPHVPHYASKEHEGKSAGGLYGDVVEDLDRSVQSVMDALAANGLEENTLVIITSDNGADYNGSSGNLRGRKQESYEGGQRVPLIVQWKNKLPEGLVTDEMAMNIDFFPTLLSLLNIKLPTDRIIDGTNIMPAIEGTGSPNDILYYTSAASGEITGIRNDNYKYHEGGFNAFPLFMGMGAVMKRKPQLNDILLDNESHNLINKYPNEAASLRSLMYKKIDNINSNKRGWIE</sequence>
<evidence type="ECO:0000259" key="6">
    <source>
        <dbReference type="Pfam" id="PF00884"/>
    </source>
</evidence>
<dbReference type="Gene3D" id="3.40.720.10">
    <property type="entry name" value="Alkaline Phosphatase, subunit A"/>
    <property type="match status" value="1"/>
</dbReference>
<keyword evidence="2" id="KW-0479">Metal-binding</keyword>
<dbReference type="AlphaFoldDB" id="A0A1B7YXP5"/>
<dbReference type="STRING" id="1836467.BTR34_05180"/>
<dbReference type="InterPro" id="IPR017850">
    <property type="entry name" value="Alkaline_phosphatase_core_sf"/>
</dbReference>
<accession>A0A1B7YXP5</accession>
<dbReference type="GO" id="GO:0004065">
    <property type="term" value="F:arylsulfatase activity"/>
    <property type="evidence" value="ECO:0007669"/>
    <property type="project" value="TreeGrafter"/>
</dbReference>
<dbReference type="CDD" id="cd16026">
    <property type="entry name" value="GALNS_like"/>
    <property type="match status" value="1"/>
</dbReference>
<dbReference type="KEGG" id="mart:BTR34_05180"/>
<keyword evidence="5" id="KW-0472">Membrane</keyword>
<dbReference type="RefSeq" id="WP_068487121.1">
    <property type="nucleotide sequence ID" value="NZ_CP018760.1"/>
</dbReference>
<dbReference type="GO" id="GO:0046872">
    <property type="term" value="F:metal ion binding"/>
    <property type="evidence" value="ECO:0007669"/>
    <property type="project" value="UniProtKB-KW"/>
</dbReference>
<evidence type="ECO:0000256" key="5">
    <source>
        <dbReference type="SAM" id="Phobius"/>
    </source>
</evidence>
<proteinExistence type="inferred from homology"/>
<protein>
    <recommendedName>
        <fullName evidence="6">Sulfatase N-terminal domain-containing protein</fullName>
    </recommendedName>
</protein>